<evidence type="ECO:0000256" key="2">
    <source>
        <dbReference type="ARBA" id="ARBA00016956"/>
    </source>
</evidence>
<evidence type="ECO:0000256" key="1">
    <source>
        <dbReference type="ARBA" id="ARBA00005532"/>
    </source>
</evidence>
<dbReference type="CDD" id="cd14275">
    <property type="entry name" value="UBA_EF-Ts"/>
    <property type="match status" value="1"/>
</dbReference>
<dbReference type="PROSITE" id="PS01126">
    <property type="entry name" value="EF_TS_1"/>
    <property type="match status" value="1"/>
</dbReference>
<gene>
    <name evidence="5 9" type="primary">tsf</name>
    <name evidence="9" type="ORF">E6K81_08560</name>
</gene>
<dbReference type="InterPro" id="IPR018101">
    <property type="entry name" value="Transl_elong_Ts_CS"/>
</dbReference>
<comment type="caution">
    <text evidence="9">The sequence shown here is derived from an EMBL/GenBank/DDBJ whole genome shotgun (WGS) entry which is preliminary data.</text>
</comment>
<comment type="function">
    <text evidence="5 6">Associates with the EF-Tu.GDP complex and induces the exchange of GDP to GTP. It remains bound to the aminoacyl-tRNA.EF-Tu.GTP complex up to the GTP hydrolysis stage on the ribosome.</text>
</comment>
<dbReference type="Pfam" id="PF00889">
    <property type="entry name" value="EF_TS"/>
    <property type="match status" value="1"/>
</dbReference>
<dbReference type="PROSITE" id="PS01127">
    <property type="entry name" value="EF_TS_2"/>
    <property type="match status" value="1"/>
</dbReference>
<protein>
    <recommendedName>
        <fullName evidence="2 5">Elongation factor Ts</fullName>
        <shortName evidence="5">EF-Ts</shortName>
    </recommendedName>
</protein>
<evidence type="ECO:0000259" key="8">
    <source>
        <dbReference type="Pfam" id="PF00889"/>
    </source>
</evidence>
<comment type="similarity">
    <text evidence="1 5 6">Belongs to the EF-Ts family.</text>
</comment>
<reference evidence="9 10" key="1">
    <citation type="journal article" date="2019" name="Nat. Microbiol.">
        <title>Mediterranean grassland soil C-N compound turnover is dependent on rainfall and depth, and is mediated by genomically divergent microorganisms.</title>
        <authorList>
            <person name="Diamond S."/>
            <person name="Andeer P.F."/>
            <person name="Li Z."/>
            <person name="Crits-Christoph A."/>
            <person name="Burstein D."/>
            <person name="Anantharaman K."/>
            <person name="Lane K.R."/>
            <person name="Thomas B.C."/>
            <person name="Pan C."/>
            <person name="Northen T.R."/>
            <person name="Banfield J.F."/>
        </authorList>
    </citation>
    <scope>NUCLEOTIDE SEQUENCE [LARGE SCALE GENOMIC DNA]</scope>
    <source>
        <strain evidence="9">WS_11</strain>
    </source>
</reference>
<dbReference type="Proteomes" id="UP000319771">
    <property type="component" value="Unassembled WGS sequence"/>
</dbReference>
<dbReference type="SUPFAM" id="SSF54713">
    <property type="entry name" value="Elongation factor Ts (EF-Ts), dimerisation domain"/>
    <property type="match status" value="1"/>
</dbReference>
<feature type="region of interest" description="Involved in Mg(2+) ion dislocation from EF-Tu" evidence="5">
    <location>
        <begin position="81"/>
        <end position="84"/>
    </location>
</feature>
<dbReference type="PANTHER" id="PTHR11741">
    <property type="entry name" value="ELONGATION FACTOR TS"/>
    <property type="match status" value="1"/>
</dbReference>
<feature type="domain" description="Translation elongation factor EFTs/EF1B dimerisation" evidence="8">
    <location>
        <begin position="48"/>
        <end position="197"/>
    </location>
</feature>
<dbReference type="GO" id="GO:0005737">
    <property type="term" value="C:cytoplasm"/>
    <property type="evidence" value="ECO:0007669"/>
    <property type="project" value="UniProtKB-SubCell"/>
</dbReference>
<accession>A0A538U842</accession>
<dbReference type="FunFam" id="1.10.8.10:FF:000001">
    <property type="entry name" value="Elongation factor Ts"/>
    <property type="match status" value="1"/>
</dbReference>
<sequence length="198" mass="21833">MPITADQVKQLRELTGAGMMECKKALAEAGGDLDKAVDALRKSGAAHVAKRAGRAANEGRVDAYIHPGNRVGVLIEINCETDFVARTDEFAQLVRNVAMQVAAASAEYVRREEVPAERVARERDVLAGQAEHQGKPAAILEKIVEGRLNKFFAEVCLLEQPFIRDDKRTVAQIVEEAAHKTGENIVVRRFTRFRLGQE</sequence>
<evidence type="ECO:0000256" key="7">
    <source>
        <dbReference type="RuleBase" id="RU000643"/>
    </source>
</evidence>
<dbReference type="InterPro" id="IPR014039">
    <property type="entry name" value="Transl_elong_EFTs/EF1B_dimer"/>
</dbReference>
<evidence type="ECO:0000256" key="6">
    <source>
        <dbReference type="RuleBase" id="RU000642"/>
    </source>
</evidence>
<evidence type="ECO:0000313" key="10">
    <source>
        <dbReference type="Proteomes" id="UP000319771"/>
    </source>
</evidence>
<proteinExistence type="inferred from homology"/>
<evidence type="ECO:0000313" key="9">
    <source>
        <dbReference type="EMBL" id="TMQ72037.1"/>
    </source>
</evidence>
<dbReference type="FunFam" id="1.10.286.20:FF:000001">
    <property type="entry name" value="Elongation factor Ts"/>
    <property type="match status" value="1"/>
</dbReference>
<dbReference type="Gene3D" id="1.10.286.20">
    <property type="match status" value="1"/>
</dbReference>
<comment type="subcellular location">
    <subcellularLocation>
        <location evidence="5 7">Cytoplasm</location>
    </subcellularLocation>
</comment>
<evidence type="ECO:0000256" key="5">
    <source>
        <dbReference type="HAMAP-Rule" id="MF_00050"/>
    </source>
</evidence>
<keyword evidence="5" id="KW-0963">Cytoplasm</keyword>
<dbReference type="PANTHER" id="PTHR11741:SF0">
    <property type="entry name" value="ELONGATION FACTOR TS, MITOCHONDRIAL"/>
    <property type="match status" value="1"/>
</dbReference>
<dbReference type="InterPro" id="IPR001816">
    <property type="entry name" value="Transl_elong_EFTs/EF1B"/>
</dbReference>
<dbReference type="Gene3D" id="3.30.479.20">
    <property type="entry name" value="Elongation factor Ts, dimerisation domain"/>
    <property type="match status" value="1"/>
</dbReference>
<keyword evidence="4 5" id="KW-0648">Protein biosynthesis</keyword>
<dbReference type="AlphaFoldDB" id="A0A538U842"/>
<name>A0A538U842_UNCEI</name>
<evidence type="ECO:0000256" key="3">
    <source>
        <dbReference type="ARBA" id="ARBA00022768"/>
    </source>
</evidence>
<organism evidence="9 10">
    <name type="scientific">Eiseniibacteriota bacterium</name>
    <dbReference type="NCBI Taxonomy" id="2212470"/>
    <lineage>
        <taxon>Bacteria</taxon>
        <taxon>Candidatus Eiseniibacteriota</taxon>
    </lineage>
</organism>
<dbReference type="SUPFAM" id="SSF46934">
    <property type="entry name" value="UBA-like"/>
    <property type="match status" value="1"/>
</dbReference>
<evidence type="ECO:0000256" key="4">
    <source>
        <dbReference type="ARBA" id="ARBA00022917"/>
    </source>
</evidence>
<dbReference type="EMBL" id="VBPB01000124">
    <property type="protein sequence ID" value="TMQ72037.1"/>
    <property type="molecule type" value="Genomic_DNA"/>
</dbReference>
<dbReference type="InterPro" id="IPR009060">
    <property type="entry name" value="UBA-like_sf"/>
</dbReference>
<dbReference type="NCBIfam" id="TIGR00116">
    <property type="entry name" value="tsf"/>
    <property type="match status" value="1"/>
</dbReference>
<dbReference type="Gene3D" id="1.10.8.10">
    <property type="entry name" value="DNA helicase RuvA subunit, C-terminal domain"/>
    <property type="match status" value="1"/>
</dbReference>
<dbReference type="GO" id="GO:0003746">
    <property type="term" value="F:translation elongation factor activity"/>
    <property type="evidence" value="ECO:0007669"/>
    <property type="project" value="UniProtKB-UniRule"/>
</dbReference>
<dbReference type="InterPro" id="IPR036402">
    <property type="entry name" value="EF-Ts_dimer_sf"/>
</dbReference>
<keyword evidence="3 5" id="KW-0251">Elongation factor</keyword>
<dbReference type="HAMAP" id="MF_00050">
    <property type="entry name" value="EF_Ts"/>
    <property type="match status" value="1"/>
</dbReference>